<dbReference type="Pfam" id="PF02661">
    <property type="entry name" value="Fic"/>
    <property type="match status" value="1"/>
</dbReference>
<dbReference type="OrthoDB" id="9813719at2"/>
<comment type="caution">
    <text evidence="4">The sequence shown here is derived from an EMBL/GenBank/DDBJ whole genome shotgun (WGS) entry which is preliminary data.</text>
</comment>
<sequence length="409" mass="47221">MRYLHKYYHDLNTSDFEALYQDRLSSDVSVRLGLHIRPMNQARHYELYLVPTLKMISLTSRIYRTSAQFENVFRGLPPIAQRQFINECIAEELFHTNDLEGIKSNKEELIRSTRDIFLNKNTKKRFDSMIKSYFSLLNQDVDFPRSASNYRAIYDDITKGEIEADELPDGRWFRKEITYILKKSGTGKVVHQGMTPESAIIEAMERLSEFMGNEEDGVESLIKVAVGHYFFGYVHPFYDGNGRTSRFISSLYLSRSIGTIPALSLSRGCNKYRNNYLNSFEITNSLRNCGEMNLFIEVFLGIISDTLESMLNELKEKSQLLKLASDKLAADDRLSVQDRKDIMFILAQNHFFDANSGLTVQELASICEKSEVTIRKIMKELVGLSVVDSRGERPIYYLIHKPYLESLES</sequence>
<evidence type="ECO:0000256" key="2">
    <source>
        <dbReference type="PIRSR" id="PIRSR640198-2"/>
    </source>
</evidence>
<dbReference type="InterPro" id="IPR040198">
    <property type="entry name" value="Fido_containing"/>
</dbReference>
<evidence type="ECO:0000256" key="1">
    <source>
        <dbReference type="PIRSR" id="PIRSR640198-1"/>
    </source>
</evidence>
<dbReference type="PANTHER" id="PTHR13504:SF40">
    <property type="entry name" value="FIDO DOMAIN-CONTAINING PROTEIN"/>
    <property type="match status" value="1"/>
</dbReference>
<dbReference type="InterPro" id="IPR036597">
    <property type="entry name" value="Fido-like_dom_sf"/>
</dbReference>
<keyword evidence="2" id="KW-0547">Nucleotide-binding</keyword>
<accession>A0A4V6RXH8</accession>
<dbReference type="PANTHER" id="PTHR13504">
    <property type="entry name" value="FIDO DOMAIN-CONTAINING PROTEIN DDB_G0283145"/>
    <property type="match status" value="1"/>
</dbReference>
<feature type="binding site" evidence="2">
    <location>
        <position position="284"/>
    </location>
    <ligand>
        <name>ATP</name>
        <dbReference type="ChEBI" id="CHEBI:30616"/>
    </ligand>
</feature>
<dbReference type="EMBL" id="SSOB01000026">
    <property type="protein sequence ID" value="THF76225.1"/>
    <property type="molecule type" value="Genomic_DNA"/>
</dbReference>
<dbReference type="GO" id="GO:0005524">
    <property type="term" value="F:ATP binding"/>
    <property type="evidence" value="ECO:0007669"/>
    <property type="project" value="UniProtKB-KW"/>
</dbReference>
<dbReference type="InterPro" id="IPR003812">
    <property type="entry name" value="Fido"/>
</dbReference>
<evidence type="ECO:0000259" key="3">
    <source>
        <dbReference type="PROSITE" id="PS51459"/>
    </source>
</evidence>
<dbReference type="PROSITE" id="PS51459">
    <property type="entry name" value="FIDO"/>
    <property type="match status" value="1"/>
</dbReference>
<evidence type="ECO:0000313" key="4">
    <source>
        <dbReference type="EMBL" id="THF76225.1"/>
    </source>
</evidence>
<feature type="active site" evidence="1">
    <location>
        <position position="235"/>
    </location>
</feature>
<name>A0A4V6RXH8_9BACL</name>
<organism evidence="4 5">
    <name type="scientific">Cohnella fermenti</name>
    <dbReference type="NCBI Taxonomy" id="2565925"/>
    <lineage>
        <taxon>Bacteria</taxon>
        <taxon>Bacillati</taxon>
        <taxon>Bacillota</taxon>
        <taxon>Bacilli</taxon>
        <taxon>Bacillales</taxon>
        <taxon>Paenibacillaceae</taxon>
        <taxon>Cohnella</taxon>
    </lineage>
</organism>
<keyword evidence="5" id="KW-1185">Reference proteome</keyword>
<keyword evidence="2" id="KW-0067">ATP-binding</keyword>
<gene>
    <name evidence="4" type="ORF">E6C55_19555</name>
</gene>
<evidence type="ECO:0000313" key="5">
    <source>
        <dbReference type="Proteomes" id="UP000310636"/>
    </source>
</evidence>
<feature type="binding site" evidence="2">
    <location>
        <begin position="239"/>
        <end position="246"/>
    </location>
    <ligand>
        <name>ATP</name>
        <dbReference type="ChEBI" id="CHEBI:30616"/>
    </ligand>
</feature>
<reference evidence="4 5" key="1">
    <citation type="submission" date="2019-04" db="EMBL/GenBank/DDBJ databases">
        <title>Cohnella sp. nov. isolated from preserved vegetables.</title>
        <authorList>
            <person name="Lin S.-Y."/>
            <person name="Hung M.-H."/>
            <person name="Young C.-C."/>
        </authorList>
    </citation>
    <scope>NUCLEOTIDE SEQUENCE [LARGE SCALE GENOMIC DNA]</scope>
    <source>
        <strain evidence="4 5">CC-MHH1044</strain>
    </source>
</reference>
<dbReference type="Proteomes" id="UP000310636">
    <property type="component" value="Unassembled WGS sequence"/>
</dbReference>
<dbReference type="Gene3D" id="1.10.3290.10">
    <property type="entry name" value="Fido-like domain"/>
    <property type="match status" value="1"/>
</dbReference>
<dbReference type="RefSeq" id="WP_136371502.1">
    <property type="nucleotide sequence ID" value="NZ_SSOB01000026.1"/>
</dbReference>
<feature type="domain" description="Fido" evidence="3">
    <location>
        <begin position="145"/>
        <end position="301"/>
    </location>
</feature>
<dbReference type="AlphaFoldDB" id="A0A4V6RXH8"/>
<dbReference type="SUPFAM" id="SSF140931">
    <property type="entry name" value="Fic-like"/>
    <property type="match status" value="1"/>
</dbReference>
<proteinExistence type="predicted"/>
<protein>
    <submittedName>
        <fullName evidence="4">Fic family protein</fullName>
    </submittedName>
</protein>